<feature type="transmembrane region" description="Helical" evidence="1">
    <location>
        <begin position="103"/>
        <end position="121"/>
    </location>
</feature>
<accession>W8ECM0</accession>
<evidence type="ECO:0000313" key="2">
    <source>
        <dbReference type="EMBL" id="AHJ88506.1"/>
    </source>
</evidence>
<dbReference type="KEGG" id="vg:18505870"/>
<feature type="transmembrane region" description="Helical" evidence="1">
    <location>
        <begin position="6"/>
        <end position="24"/>
    </location>
</feature>
<organism evidence="2 3">
    <name type="scientific">Mycobacterium phage Julie1</name>
    <dbReference type="NCBI Taxonomy" id="1463812"/>
    <lineage>
        <taxon>Viruses</taxon>
        <taxon>Duplodnaviria</taxon>
        <taxon>Heunggongvirae</taxon>
        <taxon>Uroviricota</taxon>
        <taxon>Caudoviricetes</taxon>
        <taxon>Bclasvirinae</taxon>
        <taxon>Julieunavirus</taxon>
        <taxon>Julieunavirus julie1</taxon>
    </lineage>
</organism>
<protein>
    <submittedName>
        <fullName evidence="2">Uncharacterized protein</fullName>
    </submittedName>
</protein>
<dbReference type="EMBL" id="KJ433976">
    <property type="protein sequence ID" value="AHJ88506.1"/>
    <property type="molecule type" value="Genomic_DNA"/>
</dbReference>
<feature type="transmembrane region" description="Helical" evidence="1">
    <location>
        <begin position="73"/>
        <end position="97"/>
    </location>
</feature>
<keyword evidence="1" id="KW-1133">Transmembrane helix</keyword>
<proteinExistence type="predicted"/>
<dbReference type="Pfam" id="PF07098">
    <property type="entry name" value="DUF1360"/>
    <property type="match status" value="1"/>
</dbReference>
<dbReference type="Proteomes" id="UP000203096">
    <property type="component" value="Segment"/>
</dbReference>
<keyword evidence="1" id="KW-0472">Membrane</keyword>
<keyword evidence="3" id="KW-1185">Reference proteome</keyword>
<sequence length="138" mass="15930">MSLGYQILVLVLFTLAVMRLVRLINGDTILDPIRVRLAQRERSALIATREAKLAGQTEIAEGHQRRQLRWHTVNYFIGCPWCVGMWLALLTTWYPIWLTGLSWWLYPLIAFAVSHLVGVMARFADTEEIDVEDDDDDQ</sequence>
<evidence type="ECO:0000313" key="3">
    <source>
        <dbReference type="Proteomes" id="UP000203096"/>
    </source>
</evidence>
<dbReference type="RefSeq" id="YP_009009206.1">
    <property type="nucleotide sequence ID" value="NC_023600.1"/>
</dbReference>
<evidence type="ECO:0000256" key="1">
    <source>
        <dbReference type="SAM" id="Phobius"/>
    </source>
</evidence>
<dbReference type="InterPro" id="IPR010773">
    <property type="entry name" value="Mycophage_PG1_Gp7"/>
</dbReference>
<dbReference type="GeneID" id="18505870"/>
<keyword evidence="1" id="KW-0812">Transmembrane</keyword>
<gene>
    <name evidence="2" type="ORF">Jolie1_06</name>
</gene>
<reference evidence="2 3" key="1">
    <citation type="journal article" date="2014" name="Genome Announc.">
        <title>Complete genome sequences of nine mycobacteriophages.</title>
        <authorList>
            <person name="Franceschelli J.J."/>
            <person name="Suarez C.A."/>
            <person name="Teran L."/>
            <person name="Raya R.R."/>
            <person name="Morbidoni H.R."/>
        </authorList>
    </citation>
    <scope>NUCLEOTIDE SEQUENCE [LARGE SCALE GENOMIC DNA]</scope>
</reference>
<name>W8ECM0_9CAUD</name>